<dbReference type="KEGG" id="lsm:121122669"/>
<dbReference type="InterPro" id="IPR006020">
    <property type="entry name" value="PTB/PI_dom"/>
</dbReference>
<feature type="domain" description="WW" evidence="4">
    <location>
        <begin position="246"/>
        <end position="278"/>
    </location>
</feature>
<dbReference type="PROSITE" id="PS50020">
    <property type="entry name" value="WW_DOMAIN_2"/>
    <property type="match status" value="1"/>
</dbReference>
<keyword evidence="1" id="KW-0677">Repeat</keyword>
<dbReference type="GO" id="GO:0001540">
    <property type="term" value="F:amyloid-beta binding"/>
    <property type="evidence" value="ECO:0007669"/>
    <property type="project" value="InterPro"/>
</dbReference>
<evidence type="ECO:0000313" key="5">
    <source>
        <dbReference type="EMBL" id="CDW41052.1"/>
    </source>
</evidence>
<dbReference type="SMART" id="SM00462">
    <property type="entry name" value="PTB"/>
    <property type="match status" value="2"/>
</dbReference>
<evidence type="ECO:0000256" key="2">
    <source>
        <dbReference type="SAM" id="MobiDB-lite"/>
    </source>
</evidence>
<dbReference type="EMBL" id="HACA01023691">
    <property type="protein sequence ID" value="CDW41052.1"/>
    <property type="molecule type" value="Transcribed_RNA"/>
</dbReference>
<dbReference type="RefSeq" id="XP_071746451.1">
    <property type="nucleotide sequence ID" value="XM_071890350.1"/>
</dbReference>
<dbReference type="PANTHER" id="PTHR14058">
    <property type="entry name" value="AMYLOID BETA A4 PRECURSOR PROTEIN-BINDING FAMILY B"/>
    <property type="match status" value="1"/>
</dbReference>
<protein>
    <submittedName>
        <fullName evidence="5">Uncharacterized protein</fullName>
    </submittedName>
</protein>
<evidence type="ECO:0000256" key="1">
    <source>
        <dbReference type="ARBA" id="ARBA00022737"/>
    </source>
</evidence>
<dbReference type="SUPFAM" id="SSF51045">
    <property type="entry name" value="WW domain"/>
    <property type="match status" value="1"/>
</dbReference>
<dbReference type="GO" id="GO:0006355">
    <property type="term" value="P:regulation of DNA-templated transcription"/>
    <property type="evidence" value="ECO:0007669"/>
    <property type="project" value="TreeGrafter"/>
</dbReference>
<reference evidence="5" key="1">
    <citation type="submission" date="2014-05" db="EMBL/GenBank/DDBJ databases">
        <authorList>
            <person name="Chronopoulou M."/>
        </authorList>
    </citation>
    <scope>NUCLEOTIDE SEQUENCE</scope>
    <source>
        <tissue evidence="5">Whole organism</tissue>
    </source>
</reference>
<evidence type="ECO:0000259" key="3">
    <source>
        <dbReference type="PROSITE" id="PS01179"/>
    </source>
</evidence>
<accession>A0A0K2UT26</accession>
<dbReference type="InterPro" id="IPR001202">
    <property type="entry name" value="WW_dom"/>
</dbReference>
<dbReference type="InterPro" id="IPR036020">
    <property type="entry name" value="WW_dom_sf"/>
</dbReference>
<feature type="compositionally biased region" description="Basic and acidic residues" evidence="2">
    <location>
        <begin position="21"/>
        <end position="35"/>
    </location>
</feature>
<dbReference type="RefSeq" id="XP_040573635.1">
    <property type="nucleotide sequence ID" value="XM_040717701.2"/>
</dbReference>
<dbReference type="GO" id="GO:0005737">
    <property type="term" value="C:cytoplasm"/>
    <property type="evidence" value="ECO:0007669"/>
    <property type="project" value="TreeGrafter"/>
</dbReference>
<dbReference type="InterPro" id="IPR039576">
    <property type="entry name" value="APBB1/2/3"/>
</dbReference>
<dbReference type="InterPro" id="IPR011993">
    <property type="entry name" value="PH-like_dom_sf"/>
</dbReference>
<feature type="compositionally biased region" description="Basic and acidic residues" evidence="2">
    <location>
        <begin position="534"/>
        <end position="543"/>
    </location>
</feature>
<organism evidence="5">
    <name type="scientific">Lepeophtheirus salmonis</name>
    <name type="common">Salmon louse</name>
    <name type="synonym">Caligus salmonis</name>
    <dbReference type="NCBI Taxonomy" id="72036"/>
    <lineage>
        <taxon>Eukaryota</taxon>
        <taxon>Metazoa</taxon>
        <taxon>Ecdysozoa</taxon>
        <taxon>Arthropoda</taxon>
        <taxon>Crustacea</taxon>
        <taxon>Multicrustacea</taxon>
        <taxon>Hexanauplia</taxon>
        <taxon>Copepoda</taxon>
        <taxon>Siphonostomatoida</taxon>
        <taxon>Caligidae</taxon>
        <taxon>Lepeophtheirus</taxon>
    </lineage>
</organism>
<dbReference type="CDD" id="cd01271">
    <property type="entry name" value="PTB2_Fe65"/>
    <property type="match status" value="1"/>
</dbReference>
<evidence type="ECO:0000259" key="4">
    <source>
        <dbReference type="PROSITE" id="PS50020"/>
    </source>
</evidence>
<dbReference type="PROSITE" id="PS01179">
    <property type="entry name" value="PID"/>
    <property type="match status" value="2"/>
</dbReference>
<feature type="domain" description="PID" evidence="3">
    <location>
        <begin position="572"/>
        <end position="696"/>
    </location>
</feature>
<dbReference type="Gene3D" id="2.20.70.10">
    <property type="match status" value="1"/>
</dbReference>
<feature type="region of interest" description="Disordered" evidence="2">
    <location>
        <begin position="530"/>
        <end position="569"/>
    </location>
</feature>
<dbReference type="OrthoDB" id="5969782at2759"/>
<dbReference type="CDD" id="cd01272">
    <property type="entry name" value="PTB1_Fe65"/>
    <property type="match status" value="1"/>
</dbReference>
<dbReference type="RefSeq" id="XP_040573636.1">
    <property type="nucleotide sequence ID" value="XM_040717702.2"/>
</dbReference>
<feature type="region of interest" description="Disordered" evidence="2">
    <location>
        <begin position="268"/>
        <end position="289"/>
    </location>
</feature>
<feature type="region of interest" description="Disordered" evidence="2">
    <location>
        <begin position="1"/>
        <end position="35"/>
    </location>
</feature>
<dbReference type="AlphaFoldDB" id="A0A0K2UT26"/>
<dbReference type="Pfam" id="PF00640">
    <property type="entry name" value="PID"/>
    <property type="match status" value="2"/>
</dbReference>
<name>A0A0K2UT26_LEPSM</name>
<dbReference type="Gene3D" id="2.30.29.30">
    <property type="entry name" value="Pleckstrin-homology domain (PH domain)/Phosphotyrosine-binding domain (PTB)"/>
    <property type="match status" value="2"/>
</dbReference>
<dbReference type="FunFam" id="2.30.29.30:FF:000034">
    <property type="entry name" value="amyloid beta A4 precursor protein-binding family B member 2"/>
    <property type="match status" value="1"/>
</dbReference>
<dbReference type="GeneID" id="121122669"/>
<dbReference type="PANTHER" id="PTHR14058:SF8">
    <property type="entry name" value="PROTEIN FE65 HOMOLOG"/>
    <property type="match status" value="1"/>
</dbReference>
<sequence length="734" mass="81518">MNISRNSTLNSEGETPNDGTKTTEETTQHEDNIIKGGLKDVFGRTYSSPLAKKSLDIQLHNHLLNNYYSAMAVASPAAENEYRSFSESSNNQFEELEVDIEGDDEDLSPSQTGHLSFANPNYRGNHSLESHLVEDHINCNTLYEELKQVGAPKMLHNSTMVIPTTGSPTSRKAYADLDISSMGVDLHKGPTTELDNKKIEEVKSLKEKKINGGRREEEIESAKLLESETEKGNNTVIKLRPKKIQPELPQGWEKHEDKEGPYFWHVKSGIISRDPPSSNTTSMESEEEESRIMRNIRSSKIFDDDFVVKQPLPCQKKASLTKSCTSSSIVDMAKGSFESSGESMVDRRDFSSAKDSDSTWKRRSLPLSSIENGRIMQVTVISLGWVELGEEELTPENSSKAVNRCIIELSSINEFESKEPLGQWGGGKELSLILDERSLKLVSEDDNLLLNSQPIHTIRVWGVGRDNGHDFAYVARDRHSRKHMCHVFRCDKQARSIANALRDICKKILIERSLAQSSSKLTTSTSSILSTDSGKIRTSDRVRPTSLGSKLLTKSVPAPESFPTPMEEPRKSIKASYLGSATVPKPCGMDIINDTIDSFLNDVPRSEWKKVMVSVAPSTVSVSYMDGRDPLEYRVRFLSFLGIGLNPQQCAFIVHTAQDTFVCHVFHCDPTAGPLCKTIEAACKLRYQKCLDARPQGLSRPIIVDGHGKSIGATIKNMFGSLTAKARGSPQDVT</sequence>
<dbReference type="GO" id="GO:0005634">
    <property type="term" value="C:nucleus"/>
    <property type="evidence" value="ECO:0007669"/>
    <property type="project" value="TreeGrafter"/>
</dbReference>
<dbReference type="FunFam" id="2.30.29.30:FF:000317">
    <property type="entry name" value="Amyloid beta A4 protein-binding family B member"/>
    <property type="match status" value="1"/>
</dbReference>
<feature type="domain" description="PID" evidence="3">
    <location>
        <begin position="383"/>
        <end position="505"/>
    </location>
</feature>
<dbReference type="SUPFAM" id="SSF50729">
    <property type="entry name" value="PH domain-like"/>
    <property type="match status" value="2"/>
</dbReference>
<feature type="compositionally biased region" description="Polar residues" evidence="2">
    <location>
        <begin position="1"/>
        <end position="20"/>
    </location>
</feature>
<proteinExistence type="predicted"/>